<dbReference type="SMART" id="SM00542">
    <property type="entry name" value="FYRC"/>
    <property type="match status" value="1"/>
</dbReference>
<feature type="region of interest" description="Disordered" evidence="16">
    <location>
        <begin position="612"/>
        <end position="642"/>
    </location>
</feature>
<evidence type="ECO:0000256" key="2">
    <source>
        <dbReference type="ARBA" id="ARBA00022553"/>
    </source>
</evidence>
<reference evidence="24" key="1">
    <citation type="submission" date="2016-04" db="UniProtKB">
        <authorList>
            <consortium name="WormBaseParasite"/>
        </authorList>
    </citation>
    <scope>IDENTIFICATION</scope>
</reference>
<evidence type="ECO:0000256" key="3">
    <source>
        <dbReference type="ARBA" id="ARBA00022603"/>
    </source>
</evidence>
<feature type="domain" description="PHD-type" evidence="17">
    <location>
        <begin position="353"/>
        <end position="408"/>
    </location>
</feature>
<dbReference type="GO" id="GO:0005700">
    <property type="term" value="C:polytene chromosome"/>
    <property type="evidence" value="ECO:0007669"/>
    <property type="project" value="UniProtKB-ARBA"/>
</dbReference>
<dbReference type="InterPro" id="IPR001965">
    <property type="entry name" value="Znf_PHD"/>
</dbReference>
<keyword evidence="23" id="KW-1185">Reference proteome</keyword>
<dbReference type="SUPFAM" id="SSF57903">
    <property type="entry name" value="FYVE/PHD zinc finger"/>
    <property type="match status" value="2"/>
</dbReference>
<dbReference type="CDD" id="cd15489">
    <property type="entry name" value="PHD_SF"/>
    <property type="match status" value="1"/>
</dbReference>
<dbReference type="PROSITE" id="PS50016">
    <property type="entry name" value="ZF_PHD_2"/>
    <property type="match status" value="2"/>
</dbReference>
<keyword evidence="4" id="KW-0808">Transferase</keyword>
<dbReference type="Gene3D" id="1.10.30.10">
    <property type="entry name" value="High mobility group box domain"/>
    <property type="match status" value="1"/>
</dbReference>
<dbReference type="Pfam" id="PF05964">
    <property type="entry name" value="FYRN"/>
    <property type="match status" value="1"/>
</dbReference>
<keyword evidence="11" id="KW-0805">Transcription regulation</keyword>
<dbReference type="GO" id="GO:0042800">
    <property type="term" value="F:histone H3K4 methyltransferase activity"/>
    <property type="evidence" value="ECO:0007669"/>
    <property type="project" value="TreeGrafter"/>
</dbReference>
<dbReference type="FunFam" id="3.30.40.10:FF:000002">
    <property type="entry name" value="Histone-lysine N-methyltransferase"/>
    <property type="match status" value="1"/>
</dbReference>
<keyword evidence="10" id="KW-0156">Chromatin regulator</keyword>
<keyword evidence="13" id="KW-0539">Nucleus</keyword>
<dbReference type="GO" id="GO:0008270">
    <property type="term" value="F:zinc ion binding"/>
    <property type="evidence" value="ECO:0007669"/>
    <property type="project" value="UniProtKB-KW"/>
</dbReference>
<organism evidence="22 24">
    <name type="scientific">Dracunculus medinensis</name>
    <name type="common">Guinea worm</name>
    <dbReference type="NCBI Taxonomy" id="318479"/>
    <lineage>
        <taxon>Eukaryota</taxon>
        <taxon>Metazoa</taxon>
        <taxon>Ecdysozoa</taxon>
        <taxon>Nematoda</taxon>
        <taxon>Chromadorea</taxon>
        <taxon>Rhabditida</taxon>
        <taxon>Spirurina</taxon>
        <taxon>Dracunculoidea</taxon>
        <taxon>Dracunculidae</taxon>
        <taxon>Dracunculus</taxon>
    </lineage>
</organism>
<dbReference type="SUPFAM" id="SSF47095">
    <property type="entry name" value="HMG-box"/>
    <property type="match status" value="1"/>
</dbReference>
<keyword evidence="8 14" id="KW-0863">Zinc-finger</keyword>
<keyword evidence="15" id="KW-0175">Coiled coil</keyword>
<feature type="coiled-coil region" evidence="15">
    <location>
        <begin position="991"/>
        <end position="1025"/>
    </location>
</feature>
<evidence type="ECO:0000313" key="21">
    <source>
        <dbReference type="EMBL" id="VDN54036.1"/>
    </source>
</evidence>
<evidence type="ECO:0000256" key="10">
    <source>
        <dbReference type="ARBA" id="ARBA00022853"/>
    </source>
</evidence>
<dbReference type="PANTHER" id="PTHR45888:SF6">
    <property type="entry name" value="HL01030P-RELATED"/>
    <property type="match status" value="1"/>
</dbReference>
<dbReference type="CDD" id="cd19171">
    <property type="entry name" value="SET_KMT2C_2D"/>
    <property type="match status" value="1"/>
</dbReference>
<dbReference type="PROSITE" id="PS51543">
    <property type="entry name" value="FYRC"/>
    <property type="match status" value="1"/>
</dbReference>
<evidence type="ECO:0000256" key="9">
    <source>
        <dbReference type="ARBA" id="ARBA00022833"/>
    </source>
</evidence>
<feature type="compositionally biased region" description="Basic residues" evidence="16">
    <location>
        <begin position="626"/>
        <end position="636"/>
    </location>
</feature>
<reference evidence="21 23" key="2">
    <citation type="submission" date="2018-11" db="EMBL/GenBank/DDBJ databases">
        <authorList>
            <consortium name="Pathogen Informatics"/>
        </authorList>
    </citation>
    <scope>NUCLEOTIDE SEQUENCE [LARGE SCALE GENOMIC DNA]</scope>
</reference>
<evidence type="ECO:0000256" key="7">
    <source>
        <dbReference type="ARBA" id="ARBA00022737"/>
    </source>
</evidence>
<keyword evidence="3" id="KW-0489">Methyltransferase</keyword>
<evidence type="ECO:0000259" key="17">
    <source>
        <dbReference type="PROSITE" id="PS50016"/>
    </source>
</evidence>
<keyword evidence="12" id="KW-0804">Transcription</keyword>
<feature type="compositionally biased region" description="Polar residues" evidence="16">
    <location>
        <begin position="1097"/>
        <end position="1107"/>
    </location>
</feature>
<evidence type="ECO:0000256" key="5">
    <source>
        <dbReference type="ARBA" id="ARBA00022691"/>
    </source>
</evidence>
<dbReference type="InterPro" id="IPR013083">
    <property type="entry name" value="Znf_RING/FYVE/PHD"/>
</dbReference>
<dbReference type="Gene3D" id="3.30.160.360">
    <property type="match status" value="1"/>
</dbReference>
<sequence>MDSAQLSLSFDKASLSDNGNARTRKSESSEVCADNPQCIVKEVQKSLQSLSKTDFQTNSSTSFCTSCSHSLSPGAAIRTCSICHRWIHLECDHDSNSVGSVEVEYICPPCRNSPLVADAMMTSASGGSLAPSPASISTHDDSSRNAIFDNVYSHASSNRNSPFTELNLDSSFNDIFSITHQSNQEEGPSSVVVSNNAENCSSEASPVYYSDANAAAEIDEFHISNRREKSEGVSHSHRGGRNGVSKPLSTLLRSNSMRTRSFAGFHDVSDYSISNRGKRGARGAMKNGRGRRSRGGKTSSMLALVSAATAAIASRETDQESSEPEELKNRLEENEYIRTVVITDAEDTFFLQMPVCLICGSIGKDVEGTMVSCATCAQSYHTFCVGLHNTLNQTIVKRGWRCLNCMICETCGEARDESHLILCDECDISYHTCSACRRCEKQIEKCTDLHRMESLCETCFSLRKCLRWFHGKCEEVFGEEILEAASEHGFRCSLCRPHGKLQINDSLNILVCDNVAMNRSAWEVLQMRYGGLLTKSSLTFHNETIYGAQYYGYGARTHSYDDIMDDEEVEITPPMPSGRGRGMRGGPGRRVLKLGVGGFFVRIPRHRLLAAEEDTNGDDDSALGKPKIKRPRKPRRSQLEDNYPPVIQESFFGMRPIEGRVLIEMVVEEPTLQEIQKTVFNVEKHHLPCELSETSVDALRDGESVLDIMENEIMNNIESIDFDNLDIGIFGVYDEEDDDVIMDVAESEENGGTEEGMSSMQTSNYEQQHIVPFGYSSSMAQNRQFDARRSDEIVQNQNRASISQQNLSYPLQSNIQSQSNSRCSSQMAESFIERVNQATERWEEDEPLGERATKAAVLYANVNHPEWKKDYPEWNERVKQIHRMWRSLDANSRQEYVNRARENRANRAKIPKVKRVHAGCVRAIASSSQCSSPLQIGMSGTTYYSQGIERTGGAVLTDTRNQASSLAHLSKDILDNYSLLQQRSNELFKYQTAIENDLARMRKQKKNLTAKRRQLNKNNQKFDANGLRIDVELNDTDKSCLAMLINAIPIRQKDLENCKRDIKEHSSSVRDFEVKNNIPSDFANQMASQAASLNMNNIRSPNVTSSGLRPPPPYSFVSDQRQNIAHNYQVSIGTHRFSSTRPDIDGSQFGSGSSTPSNSRRESVGSADWTKQRLGRKRKTEDDLFEEYERPAKLGDVYASSITSQIELDVFDVVDHLLTQVAIMVHGAEAAKKSGILKRLLEPLSGKLCSPQKTFTSDDLFKENCLLELHHFENIKPKKKRSQQKKLPVGSSNEYELLLERISTQLRLCPPLPRRALEPVPRIDRSSLSMFGVTDLPDRTEKCSIAGDKIGSLRLLFMHDYYTRMFECPIEEKSLYPSMSFFCNDVKMTSLAQITNTNFLWLEDSELDRSSMKMKSLSVDRRSRSPPLRTISRIPEAISPQPPHRSSFLKPPNLIDQVAVSIIMEGEDGFDPEYSYRQLMKLLDINPCPDFKMDTPPDTPINCKGEIQEQSKIDIHNEISHCRNCNSIIKHSVVPQSKLIDEEKEGEASFCSMSCYYNFIVNAGIALSTDDLQKAERFVDEETLSKLRQISAENFAKYLHLGKMKSENISTPVGGDGSPLDSRLAISDPDSQSYKLQTIYARELSALIESKVQKVTDQKWKGRLWMQYDAELLESFQHLASQVRQKHMAIQLQSSEGMRAARKDDARTCAFCGIRGDGDIDVCGRLINADANTWVHVNCAIWSQEVYENSSGALSNVDEALRRSTDVLCLVCKRSGASLRCYKLNCESHFHLACAKSANGHFMKDKTFICSLHDDIRPELSIDRLDALRRIYIDRNENKVLAKLFHSNGNQLILRIGTLIFHQLGQLLPDQLKSFHNSDYIFPIGYRITRIYWSPLNRMEKIRYNCSIADNRSGPQFIITYEGGKEIREFSCTNAWNRIVTMVQNLRQKQNNDVLKLFPVQIIGETLYGLNETAISKMIESLPGIDQLATYSFKHGGSPLMDLPLAVNPCGCTRSERRFRTLIKHKRRNQPAVAASIHSNIGLDIVSRDTRNRGGPAASLEQICSRSLSLCAFSNDLWNPYARWETGPLSSSYYSQYQKMKKEWKNTVYLARSRIQGLGLFASRDIEMNAMIIEYKGELIRTEVGEMREKRYEAQNRGVYMFRIDDERLIDATMAGGPARYINHSCDPNCSTRLVDSGPTGDDKKIIIIANRPISAGEELTYDYQFDIEDTNDKIACLCGAPNCQKWMN</sequence>
<dbReference type="InterPro" id="IPR034732">
    <property type="entry name" value="EPHD"/>
</dbReference>
<name>A0A0N4URA6_DRAME</name>
<dbReference type="GO" id="GO:0045944">
    <property type="term" value="P:positive regulation of transcription by RNA polymerase II"/>
    <property type="evidence" value="ECO:0007669"/>
    <property type="project" value="TreeGrafter"/>
</dbReference>
<dbReference type="PANTHER" id="PTHR45888">
    <property type="entry name" value="HL01030P-RELATED"/>
    <property type="match status" value="1"/>
</dbReference>
<dbReference type="Pfam" id="PF05965">
    <property type="entry name" value="FYRC"/>
    <property type="match status" value="1"/>
</dbReference>
<dbReference type="GO" id="GO:0044666">
    <property type="term" value="C:MLL3/4 complex"/>
    <property type="evidence" value="ECO:0007669"/>
    <property type="project" value="TreeGrafter"/>
</dbReference>
<dbReference type="InterPro" id="IPR003889">
    <property type="entry name" value="FYrich_C"/>
</dbReference>
<feature type="domain" description="Post-SET" evidence="19">
    <location>
        <begin position="2233"/>
        <end position="2249"/>
    </location>
</feature>
<dbReference type="InterPro" id="IPR046341">
    <property type="entry name" value="SET_dom_sf"/>
</dbReference>
<evidence type="ECO:0000256" key="15">
    <source>
        <dbReference type="SAM" id="Coils"/>
    </source>
</evidence>
<protein>
    <submittedName>
        <fullName evidence="24">Histone-lysine N-methyltransferase</fullName>
    </submittedName>
</protein>
<dbReference type="InterPro" id="IPR036910">
    <property type="entry name" value="HMG_box_dom_sf"/>
</dbReference>
<feature type="region of interest" description="Disordered" evidence="16">
    <location>
        <begin position="1097"/>
        <end position="1118"/>
    </location>
</feature>
<dbReference type="OrthoDB" id="308383at2759"/>
<accession>A0A0N4URA6</accession>
<keyword evidence="9" id="KW-0862">Zinc</keyword>
<evidence type="ECO:0000256" key="16">
    <source>
        <dbReference type="SAM" id="MobiDB-lite"/>
    </source>
</evidence>
<feature type="domain" description="PHD-type" evidence="20">
    <location>
        <begin position="1706"/>
        <end position="1814"/>
    </location>
</feature>
<feature type="domain" description="PHD-type" evidence="17">
    <location>
        <begin position="61"/>
        <end position="113"/>
    </location>
</feature>
<keyword evidence="2" id="KW-0597">Phosphoprotein</keyword>
<comment type="subcellular location">
    <subcellularLocation>
        <location evidence="1">Nucleus</location>
    </subcellularLocation>
</comment>
<evidence type="ECO:0000259" key="18">
    <source>
        <dbReference type="PROSITE" id="PS50280"/>
    </source>
</evidence>
<feature type="domain" description="SET" evidence="18">
    <location>
        <begin position="2106"/>
        <end position="2225"/>
    </location>
</feature>
<evidence type="ECO:0000256" key="14">
    <source>
        <dbReference type="PROSITE-ProRule" id="PRU00146"/>
    </source>
</evidence>
<evidence type="ECO:0000256" key="1">
    <source>
        <dbReference type="ARBA" id="ARBA00004123"/>
    </source>
</evidence>
<dbReference type="Gene3D" id="3.30.40.10">
    <property type="entry name" value="Zinc/RING finger domain, C3HC4 (zinc finger)"/>
    <property type="match status" value="3"/>
</dbReference>
<dbReference type="InterPro" id="IPR003616">
    <property type="entry name" value="Post-SET_dom"/>
</dbReference>
<dbReference type="GO" id="GO:0003713">
    <property type="term" value="F:transcription coactivator activity"/>
    <property type="evidence" value="ECO:0007669"/>
    <property type="project" value="TreeGrafter"/>
</dbReference>
<dbReference type="AlphaFoldDB" id="A0A0N4URA6"/>
<dbReference type="Pfam" id="PF13832">
    <property type="entry name" value="zf-HC5HC2H_2"/>
    <property type="match status" value="1"/>
</dbReference>
<dbReference type="Proteomes" id="UP000038040">
    <property type="component" value="Unplaced"/>
</dbReference>
<dbReference type="SMART" id="SM00541">
    <property type="entry name" value="FYRN"/>
    <property type="match status" value="1"/>
</dbReference>
<feature type="region of interest" description="Disordered" evidence="16">
    <location>
        <begin position="275"/>
        <end position="299"/>
    </location>
</feature>
<evidence type="ECO:0000256" key="4">
    <source>
        <dbReference type="ARBA" id="ARBA00022679"/>
    </source>
</evidence>
<evidence type="ECO:0000256" key="8">
    <source>
        <dbReference type="ARBA" id="ARBA00022771"/>
    </source>
</evidence>
<evidence type="ECO:0000259" key="20">
    <source>
        <dbReference type="PROSITE" id="PS51805"/>
    </source>
</evidence>
<keyword evidence="5" id="KW-0949">S-adenosyl-L-methionine</keyword>
<evidence type="ECO:0000313" key="24">
    <source>
        <dbReference type="WBParaSite" id="DME_0001058101-mRNA-1"/>
    </source>
</evidence>
<dbReference type="Gene3D" id="2.170.270.10">
    <property type="entry name" value="SET domain"/>
    <property type="match status" value="1"/>
</dbReference>
<dbReference type="SMART" id="SM00508">
    <property type="entry name" value="PostSET"/>
    <property type="match status" value="1"/>
</dbReference>
<dbReference type="InterPro" id="IPR011011">
    <property type="entry name" value="Znf_FYVE_PHD"/>
</dbReference>
<dbReference type="InterPro" id="IPR001214">
    <property type="entry name" value="SET_dom"/>
</dbReference>
<feature type="region of interest" description="Disordered" evidence="16">
    <location>
        <begin position="227"/>
        <end position="248"/>
    </location>
</feature>
<evidence type="ECO:0000256" key="11">
    <source>
        <dbReference type="ARBA" id="ARBA00023015"/>
    </source>
</evidence>
<dbReference type="WBParaSite" id="DME_0001058101-mRNA-1">
    <property type="protein sequence ID" value="DME_0001058101-mRNA-1"/>
    <property type="gene ID" value="DME_0001058101"/>
</dbReference>
<keyword evidence="7" id="KW-0677">Repeat</keyword>
<dbReference type="SUPFAM" id="SSF82199">
    <property type="entry name" value="SET domain"/>
    <property type="match status" value="1"/>
</dbReference>
<dbReference type="SMART" id="SM00249">
    <property type="entry name" value="PHD"/>
    <property type="match status" value="4"/>
</dbReference>
<feature type="compositionally biased region" description="Polar residues" evidence="16">
    <location>
        <begin position="1148"/>
        <end position="1158"/>
    </location>
</feature>
<dbReference type="Pfam" id="PF00628">
    <property type="entry name" value="PHD"/>
    <property type="match status" value="1"/>
</dbReference>
<dbReference type="GO" id="GO:0032259">
    <property type="term" value="P:methylation"/>
    <property type="evidence" value="ECO:0007669"/>
    <property type="project" value="UniProtKB-KW"/>
</dbReference>
<evidence type="ECO:0000256" key="6">
    <source>
        <dbReference type="ARBA" id="ARBA00022723"/>
    </source>
</evidence>
<dbReference type="EMBL" id="UYYG01000245">
    <property type="protein sequence ID" value="VDN54036.1"/>
    <property type="molecule type" value="Genomic_DNA"/>
</dbReference>
<dbReference type="Proteomes" id="UP000274756">
    <property type="component" value="Unassembled WGS sequence"/>
</dbReference>
<feature type="region of interest" description="Disordered" evidence="16">
    <location>
        <begin position="1417"/>
        <end position="1450"/>
    </location>
</feature>
<dbReference type="PROSITE" id="PS50280">
    <property type="entry name" value="SET"/>
    <property type="match status" value="1"/>
</dbReference>
<evidence type="ECO:0000256" key="12">
    <source>
        <dbReference type="ARBA" id="ARBA00023163"/>
    </source>
</evidence>
<dbReference type="PROSITE" id="PS51805">
    <property type="entry name" value="EPHD"/>
    <property type="match status" value="1"/>
</dbReference>
<dbReference type="PROSITE" id="PS50868">
    <property type="entry name" value="POST_SET"/>
    <property type="match status" value="1"/>
</dbReference>
<keyword evidence="6" id="KW-0479">Metal-binding</keyword>
<evidence type="ECO:0000256" key="13">
    <source>
        <dbReference type="ARBA" id="ARBA00023242"/>
    </source>
</evidence>
<evidence type="ECO:0000313" key="22">
    <source>
        <dbReference type="Proteomes" id="UP000038040"/>
    </source>
</evidence>
<dbReference type="InterPro" id="IPR003888">
    <property type="entry name" value="FYrich_N"/>
</dbReference>
<dbReference type="InterPro" id="IPR019787">
    <property type="entry name" value="Znf_PHD-finger"/>
</dbReference>
<gene>
    <name evidence="21" type="ORF">DME_LOCUS4009</name>
</gene>
<evidence type="ECO:0000313" key="23">
    <source>
        <dbReference type="Proteomes" id="UP000274756"/>
    </source>
</evidence>
<proteinExistence type="predicted"/>
<dbReference type="Pfam" id="PF00856">
    <property type="entry name" value="SET"/>
    <property type="match status" value="1"/>
</dbReference>
<evidence type="ECO:0000259" key="19">
    <source>
        <dbReference type="PROSITE" id="PS50868"/>
    </source>
</evidence>
<feature type="region of interest" description="Disordered" evidence="16">
    <location>
        <begin position="1136"/>
        <end position="1182"/>
    </location>
</feature>
<feature type="compositionally biased region" description="Acidic residues" evidence="16">
    <location>
        <begin position="612"/>
        <end position="621"/>
    </location>
</feature>
<dbReference type="STRING" id="318479.A0A0N4URA6"/>
<dbReference type="PROSITE" id="PS51542">
    <property type="entry name" value="FYRN"/>
    <property type="match status" value="1"/>
</dbReference>
<dbReference type="SMART" id="SM00317">
    <property type="entry name" value="SET"/>
    <property type="match status" value="1"/>
</dbReference>